<comment type="caution">
    <text evidence="1">The sequence shown here is derived from an EMBL/GenBank/DDBJ whole genome shotgun (WGS) entry which is preliminary data.</text>
</comment>
<dbReference type="Proteomes" id="UP000805193">
    <property type="component" value="Unassembled WGS sequence"/>
</dbReference>
<accession>A0AC60QID0</accession>
<dbReference type="EMBL" id="JABSTQ010008790">
    <property type="protein sequence ID" value="KAG0434063.1"/>
    <property type="molecule type" value="Genomic_DNA"/>
</dbReference>
<sequence>MVSRPVYRDVEGLHLSQFYSDQNIRAALAYEPRPHDIFAVSYPKCGITWLQYLVFSVFSGGIPPQSAEEFCSRTPFLAVTDIERIKRMPRPGSIRTHLPFQSQPYSRQAKYLYIARNPYDCCVSCYHHTRTLPVYLFEDGTFDEFLEMFVEGDVECGNYFDHLLSWYEHRHDHNVLFLTYEALQKNTESCVLKIADFLGSKYSERLRRDRRLVARISTMSNVEIMRRMFSRIFEMAFEGPLVTRRGSHDVDRAAQPMSGQWRSHFSPKQVEKMKAWIRLKTAGSDVMQLWTDDDVP</sequence>
<reference evidence="1 2" key="1">
    <citation type="journal article" date="2020" name="Cell">
        <title>Large-Scale Comparative Analyses of Tick Genomes Elucidate Their Genetic Diversity and Vector Capacities.</title>
        <authorList>
            <consortium name="Tick Genome and Microbiome Consortium (TIGMIC)"/>
            <person name="Jia N."/>
            <person name="Wang J."/>
            <person name="Shi W."/>
            <person name="Du L."/>
            <person name="Sun Y."/>
            <person name="Zhan W."/>
            <person name="Jiang J.F."/>
            <person name="Wang Q."/>
            <person name="Zhang B."/>
            <person name="Ji P."/>
            <person name="Bell-Sakyi L."/>
            <person name="Cui X.M."/>
            <person name="Yuan T.T."/>
            <person name="Jiang B.G."/>
            <person name="Yang W.F."/>
            <person name="Lam T.T."/>
            <person name="Chang Q.C."/>
            <person name="Ding S.J."/>
            <person name="Wang X.J."/>
            <person name="Zhu J.G."/>
            <person name="Ruan X.D."/>
            <person name="Zhao L."/>
            <person name="Wei J.T."/>
            <person name="Ye R.Z."/>
            <person name="Que T.C."/>
            <person name="Du C.H."/>
            <person name="Zhou Y.H."/>
            <person name="Cheng J.X."/>
            <person name="Dai P.F."/>
            <person name="Guo W.B."/>
            <person name="Han X.H."/>
            <person name="Huang E.J."/>
            <person name="Li L.F."/>
            <person name="Wei W."/>
            <person name="Gao Y.C."/>
            <person name="Liu J.Z."/>
            <person name="Shao H.Z."/>
            <person name="Wang X."/>
            <person name="Wang C.C."/>
            <person name="Yang T.C."/>
            <person name="Huo Q.B."/>
            <person name="Li W."/>
            <person name="Chen H.Y."/>
            <person name="Chen S.E."/>
            <person name="Zhou L.G."/>
            <person name="Ni X.B."/>
            <person name="Tian J.H."/>
            <person name="Sheng Y."/>
            <person name="Liu T."/>
            <person name="Pan Y.S."/>
            <person name="Xia L.Y."/>
            <person name="Li J."/>
            <person name="Zhao F."/>
            <person name="Cao W.C."/>
        </authorList>
    </citation>
    <scope>NUCLEOTIDE SEQUENCE [LARGE SCALE GENOMIC DNA]</scope>
    <source>
        <strain evidence="1">Iper-2018</strain>
    </source>
</reference>
<organism evidence="1 2">
    <name type="scientific">Ixodes persulcatus</name>
    <name type="common">Taiga tick</name>
    <dbReference type="NCBI Taxonomy" id="34615"/>
    <lineage>
        <taxon>Eukaryota</taxon>
        <taxon>Metazoa</taxon>
        <taxon>Ecdysozoa</taxon>
        <taxon>Arthropoda</taxon>
        <taxon>Chelicerata</taxon>
        <taxon>Arachnida</taxon>
        <taxon>Acari</taxon>
        <taxon>Parasitiformes</taxon>
        <taxon>Ixodida</taxon>
        <taxon>Ixodoidea</taxon>
        <taxon>Ixodidae</taxon>
        <taxon>Ixodinae</taxon>
        <taxon>Ixodes</taxon>
    </lineage>
</organism>
<proteinExistence type="predicted"/>
<evidence type="ECO:0000313" key="2">
    <source>
        <dbReference type="Proteomes" id="UP000805193"/>
    </source>
</evidence>
<gene>
    <name evidence="1" type="ORF">HPB47_019374</name>
</gene>
<keyword evidence="2" id="KW-1185">Reference proteome</keyword>
<evidence type="ECO:0000313" key="1">
    <source>
        <dbReference type="EMBL" id="KAG0434063.1"/>
    </source>
</evidence>
<protein>
    <submittedName>
        <fullName evidence="1">Uncharacterized protein</fullName>
    </submittedName>
</protein>
<name>A0AC60QID0_IXOPE</name>